<evidence type="ECO:0000313" key="1">
    <source>
        <dbReference type="EMBL" id="MZP28557.1"/>
    </source>
</evidence>
<evidence type="ECO:0000313" key="2">
    <source>
        <dbReference type="Proteomes" id="UP000463470"/>
    </source>
</evidence>
<keyword evidence="2" id="KW-1185">Reference proteome</keyword>
<gene>
    <name evidence="1" type="ORF">GTO91_02305</name>
</gene>
<organism evidence="1 2">
    <name type="scientific">Heliomicrobium undosum</name>
    <dbReference type="NCBI Taxonomy" id="121734"/>
    <lineage>
        <taxon>Bacteria</taxon>
        <taxon>Bacillati</taxon>
        <taxon>Bacillota</taxon>
        <taxon>Clostridia</taxon>
        <taxon>Eubacteriales</taxon>
        <taxon>Heliobacteriaceae</taxon>
        <taxon>Heliomicrobium</taxon>
    </lineage>
</organism>
<proteinExistence type="predicted"/>
<name>A0A845KXX4_9FIRM</name>
<accession>A0A845KXX4</accession>
<protein>
    <submittedName>
        <fullName evidence="1">Uncharacterized protein</fullName>
    </submittedName>
</protein>
<dbReference type="EMBL" id="WXEY01000002">
    <property type="protein sequence ID" value="MZP28557.1"/>
    <property type="molecule type" value="Genomic_DNA"/>
</dbReference>
<comment type="caution">
    <text evidence="1">The sequence shown here is derived from an EMBL/GenBank/DDBJ whole genome shotgun (WGS) entry which is preliminary data.</text>
</comment>
<reference evidence="1 2" key="1">
    <citation type="submission" date="2020-01" db="EMBL/GenBank/DDBJ databases">
        <title>Whole-genome sequence of Heliobacterium undosum DSM 13378.</title>
        <authorList>
            <person name="Kyndt J.A."/>
            <person name="Meyer T.E."/>
        </authorList>
    </citation>
    <scope>NUCLEOTIDE SEQUENCE [LARGE SCALE GENOMIC DNA]</scope>
    <source>
        <strain evidence="1 2">DSM 13378</strain>
    </source>
</reference>
<dbReference type="OrthoDB" id="2083324at2"/>
<dbReference type="Proteomes" id="UP000463470">
    <property type="component" value="Unassembled WGS sequence"/>
</dbReference>
<dbReference type="RefSeq" id="WP_161254303.1">
    <property type="nucleotide sequence ID" value="NZ_WXEY01000002.1"/>
</dbReference>
<dbReference type="AlphaFoldDB" id="A0A845KXX4"/>
<sequence length="118" mass="13194">MRHFRIDLRLEEGNPREAQLIWWLDQLKDPAAVIRQVLLGNGVPPWVAQPYPAIFTPQPATPSTLLTSSIKGSQNGVFVENEEEDAESLLVGLSELDEANEEELDPETIKKGLQNVFS</sequence>